<sequence length="314" mass="33946">MPAARLIFSIFLFVFVQLSISSGPNRGTELKALDSVTRRSFLQGSSPINLLARSPEPQRGCKYSCENINGHVGCVYEDTSCCDEGNGECSGESPIQVFTGFDVPELPEASPTQIAYETYTRTVTWTYWYTYYTYVEVRRTTVITSERRTTSRMISVSATASAEAEEELSSIAEGLSLQTPPQPTTELRGSVPAPPTTSEDLEPTTLEVPEPTTFEEPRTTTRIPESSLPGSREVGPSGGSIPPPPSSSVRPEPTSYTLPDVELPEPTANETDPGTTVRSGGFGSSAAMGQFGKIPRITCSVLVTTFFVLVIAIF</sequence>
<dbReference type="AlphaFoldDB" id="A0AAN8RMF7"/>
<organism evidence="4 5">
    <name type="scientific">Orbilia javanica</name>
    <dbReference type="NCBI Taxonomy" id="47235"/>
    <lineage>
        <taxon>Eukaryota</taxon>
        <taxon>Fungi</taxon>
        <taxon>Dikarya</taxon>
        <taxon>Ascomycota</taxon>
        <taxon>Pezizomycotina</taxon>
        <taxon>Orbiliomycetes</taxon>
        <taxon>Orbiliales</taxon>
        <taxon>Orbiliaceae</taxon>
        <taxon>Orbilia</taxon>
    </lineage>
</organism>
<reference evidence="4 5" key="1">
    <citation type="submission" date="2019-10" db="EMBL/GenBank/DDBJ databases">
        <authorList>
            <person name="Palmer J.M."/>
        </authorList>
    </citation>
    <scope>NUCLEOTIDE SEQUENCE [LARGE SCALE GENOMIC DNA]</scope>
    <source>
        <strain evidence="4 5">TWF718</strain>
    </source>
</reference>
<feature type="signal peptide" evidence="3">
    <location>
        <begin position="1"/>
        <end position="21"/>
    </location>
</feature>
<keyword evidence="5" id="KW-1185">Reference proteome</keyword>
<evidence type="ECO:0000256" key="1">
    <source>
        <dbReference type="SAM" id="MobiDB-lite"/>
    </source>
</evidence>
<feature type="chain" id="PRO_5043022587" evidence="3">
    <location>
        <begin position="22"/>
        <end position="314"/>
    </location>
</feature>
<evidence type="ECO:0000313" key="5">
    <source>
        <dbReference type="Proteomes" id="UP001313282"/>
    </source>
</evidence>
<dbReference type="Proteomes" id="UP001313282">
    <property type="component" value="Unassembled WGS sequence"/>
</dbReference>
<name>A0AAN8RMF7_9PEZI</name>
<evidence type="ECO:0000256" key="3">
    <source>
        <dbReference type="SAM" id="SignalP"/>
    </source>
</evidence>
<keyword evidence="3" id="KW-0732">Signal</keyword>
<keyword evidence="2" id="KW-1133">Transmembrane helix</keyword>
<feature type="transmembrane region" description="Helical" evidence="2">
    <location>
        <begin position="294"/>
        <end position="313"/>
    </location>
</feature>
<gene>
    <name evidence="4" type="ORF">TWF718_009355</name>
</gene>
<accession>A0AAN8RMF7</accession>
<keyword evidence="2" id="KW-0812">Transmembrane</keyword>
<dbReference type="EMBL" id="JAVHNR010000006">
    <property type="protein sequence ID" value="KAK6339968.1"/>
    <property type="molecule type" value="Genomic_DNA"/>
</dbReference>
<evidence type="ECO:0000313" key="4">
    <source>
        <dbReference type="EMBL" id="KAK6339968.1"/>
    </source>
</evidence>
<proteinExistence type="predicted"/>
<protein>
    <submittedName>
        <fullName evidence="4">Uncharacterized protein</fullName>
    </submittedName>
</protein>
<feature type="compositionally biased region" description="Polar residues" evidence="1">
    <location>
        <begin position="268"/>
        <end position="277"/>
    </location>
</feature>
<keyword evidence="2" id="KW-0472">Membrane</keyword>
<feature type="compositionally biased region" description="Low complexity" evidence="1">
    <location>
        <begin position="203"/>
        <end position="225"/>
    </location>
</feature>
<feature type="region of interest" description="Disordered" evidence="1">
    <location>
        <begin position="176"/>
        <end position="277"/>
    </location>
</feature>
<comment type="caution">
    <text evidence="4">The sequence shown here is derived from an EMBL/GenBank/DDBJ whole genome shotgun (WGS) entry which is preliminary data.</text>
</comment>
<evidence type="ECO:0000256" key="2">
    <source>
        <dbReference type="SAM" id="Phobius"/>
    </source>
</evidence>